<dbReference type="OrthoDB" id="7864805at2"/>
<feature type="transmembrane region" description="Helical" evidence="1">
    <location>
        <begin position="290"/>
        <end position="309"/>
    </location>
</feature>
<evidence type="ECO:0008006" key="4">
    <source>
        <dbReference type="Google" id="ProtNLM"/>
    </source>
</evidence>
<sequence length="312" mass="33181">MVSILIGLAIGFGLPIQTSINSRLKDAFGSPFWSSLISFAIGTVGLAGVVLVQGERLIPTLATISSLPWWLWLGGIFGVIYLTSNILLFPQLGAVQTVIFPVLGQILMGLLIDNGGWFDTARNPLTTMRVIGALLVIAGVLITVALPGYFARRKDVGVPVTKPNPALWLWRGWGIIAGMLSASQTAVNGHLGVVLGSAQQSAFISFAIGTVALFVIVLILHPHITFNETRNEHRWWMWIGGLIGACFVLGNAYLAPTIGTGLAVVIVLLGLMAGSLAIDQFGWLGAKRNPVTALQLIGLLVMILGVACIRLL</sequence>
<feature type="transmembrane region" description="Helical" evidence="1">
    <location>
        <begin position="130"/>
        <end position="150"/>
    </location>
</feature>
<dbReference type="InterPro" id="IPR006750">
    <property type="entry name" value="YdcZ"/>
</dbReference>
<evidence type="ECO:0000313" key="2">
    <source>
        <dbReference type="EMBL" id="KRL45266.1"/>
    </source>
</evidence>
<dbReference type="Pfam" id="PF04657">
    <property type="entry name" value="DMT_YdcZ"/>
    <property type="match status" value="2"/>
</dbReference>
<evidence type="ECO:0000256" key="1">
    <source>
        <dbReference type="SAM" id="Phobius"/>
    </source>
</evidence>
<proteinExistence type="predicted"/>
<gene>
    <name evidence="2" type="ORF">FD01_GL000742</name>
</gene>
<feature type="transmembrane region" description="Helical" evidence="1">
    <location>
        <begin position="32"/>
        <end position="52"/>
    </location>
</feature>
<name>A0A0R1QT21_9LACO</name>
<protein>
    <recommendedName>
        <fullName evidence="4">Integral membrane protein</fullName>
    </recommendedName>
</protein>
<comment type="caution">
    <text evidence="2">The sequence shown here is derived from an EMBL/GenBank/DDBJ whole genome shotgun (WGS) entry which is preliminary data.</text>
</comment>
<keyword evidence="3" id="KW-1185">Reference proteome</keyword>
<dbReference type="GO" id="GO:0005886">
    <property type="term" value="C:plasma membrane"/>
    <property type="evidence" value="ECO:0007669"/>
    <property type="project" value="TreeGrafter"/>
</dbReference>
<keyword evidence="1" id="KW-0812">Transmembrane</keyword>
<organism evidence="2 3">
    <name type="scientific">Lacticaseibacillus manihotivorans DSM 13343 = JCM 12514</name>
    <dbReference type="NCBI Taxonomy" id="1423769"/>
    <lineage>
        <taxon>Bacteria</taxon>
        <taxon>Bacillati</taxon>
        <taxon>Bacillota</taxon>
        <taxon>Bacilli</taxon>
        <taxon>Lactobacillales</taxon>
        <taxon>Lactobacillaceae</taxon>
        <taxon>Lacticaseibacillus</taxon>
    </lineage>
</organism>
<evidence type="ECO:0000313" key="3">
    <source>
        <dbReference type="Proteomes" id="UP000051790"/>
    </source>
</evidence>
<feature type="transmembrane region" description="Helical" evidence="1">
    <location>
        <begin position="202"/>
        <end position="223"/>
    </location>
</feature>
<dbReference type="PANTHER" id="PTHR34821">
    <property type="entry name" value="INNER MEMBRANE PROTEIN YDCZ"/>
    <property type="match status" value="1"/>
</dbReference>
<feature type="transmembrane region" description="Helical" evidence="1">
    <location>
        <begin position="94"/>
        <end position="118"/>
    </location>
</feature>
<feature type="transmembrane region" description="Helical" evidence="1">
    <location>
        <begin position="64"/>
        <end position="82"/>
    </location>
</feature>
<dbReference type="PANTHER" id="PTHR34821:SF2">
    <property type="entry name" value="INNER MEMBRANE PROTEIN YDCZ"/>
    <property type="match status" value="1"/>
</dbReference>
<reference evidence="2 3" key="1">
    <citation type="journal article" date="2015" name="Genome Announc.">
        <title>Expanding the biotechnology potential of lactobacilli through comparative genomics of 213 strains and associated genera.</title>
        <authorList>
            <person name="Sun Z."/>
            <person name="Harris H.M."/>
            <person name="McCann A."/>
            <person name="Guo C."/>
            <person name="Argimon S."/>
            <person name="Zhang W."/>
            <person name="Yang X."/>
            <person name="Jeffery I.B."/>
            <person name="Cooney J.C."/>
            <person name="Kagawa T.F."/>
            <person name="Liu W."/>
            <person name="Song Y."/>
            <person name="Salvetti E."/>
            <person name="Wrobel A."/>
            <person name="Rasinkangas P."/>
            <person name="Parkhill J."/>
            <person name="Rea M.C."/>
            <person name="O'Sullivan O."/>
            <person name="Ritari J."/>
            <person name="Douillard F.P."/>
            <person name="Paul Ross R."/>
            <person name="Yang R."/>
            <person name="Briner A.E."/>
            <person name="Felis G.E."/>
            <person name="de Vos W.M."/>
            <person name="Barrangou R."/>
            <person name="Klaenhammer T.R."/>
            <person name="Caufield P.W."/>
            <person name="Cui Y."/>
            <person name="Zhang H."/>
            <person name="O'Toole P.W."/>
        </authorList>
    </citation>
    <scope>NUCLEOTIDE SEQUENCE [LARGE SCALE GENOMIC DNA]</scope>
    <source>
        <strain evidence="2 3">DSM 13343</strain>
    </source>
</reference>
<feature type="transmembrane region" description="Helical" evidence="1">
    <location>
        <begin position="261"/>
        <end position="278"/>
    </location>
</feature>
<dbReference type="AlphaFoldDB" id="A0A0R1QT21"/>
<dbReference type="Proteomes" id="UP000051790">
    <property type="component" value="Unassembled WGS sequence"/>
</dbReference>
<keyword evidence="1" id="KW-1133">Transmembrane helix</keyword>
<dbReference type="EMBL" id="AZEU01000131">
    <property type="protein sequence ID" value="KRL45266.1"/>
    <property type="molecule type" value="Genomic_DNA"/>
</dbReference>
<accession>A0A0R1QT21</accession>
<dbReference type="PATRIC" id="fig|1423769.4.peg.792"/>
<feature type="transmembrane region" description="Helical" evidence="1">
    <location>
        <begin position="235"/>
        <end position="254"/>
    </location>
</feature>
<feature type="transmembrane region" description="Helical" evidence="1">
    <location>
        <begin position="170"/>
        <end position="195"/>
    </location>
</feature>
<keyword evidence="1" id="KW-0472">Membrane</keyword>
<dbReference type="RefSeq" id="WP_056963436.1">
    <property type="nucleotide sequence ID" value="NZ_AZEU01000131.1"/>
</dbReference>